<dbReference type="EMBL" id="JACIEI010000019">
    <property type="protein sequence ID" value="MBB3995751.1"/>
    <property type="molecule type" value="Genomic_DNA"/>
</dbReference>
<organism evidence="1 2">
    <name type="scientific">Sulfitobacter undariae</name>
    <dbReference type="NCBI Taxonomy" id="1563671"/>
    <lineage>
        <taxon>Bacteria</taxon>
        <taxon>Pseudomonadati</taxon>
        <taxon>Pseudomonadota</taxon>
        <taxon>Alphaproteobacteria</taxon>
        <taxon>Rhodobacterales</taxon>
        <taxon>Roseobacteraceae</taxon>
        <taxon>Sulfitobacter</taxon>
    </lineage>
</organism>
<proteinExistence type="predicted"/>
<evidence type="ECO:0000313" key="2">
    <source>
        <dbReference type="Proteomes" id="UP000530268"/>
    </source>
</evidence>
<sequence length="167" mass="18746">MTDPIASDRVNAPAAEVPEIVIQKDQAAKYQAAVELNQRNGVERKYNIKLLHQDYDVIKTAADAKGRSASYFVSFLIYDHIARKLADMGEDNEDAILLMATKADAATDYDIMSTPWLYDMMSQHLDEIVAAVTGTDGADLTQFMEMIEKYQRNNSHLHAVVKLMMES</sequence>
<dbReference type="RefSeq" id="WP_184567903.1">
    <property type="nucleotide sequence ID" value="NZ_JACIEI010000019.1"/>
</dbReference>
<dbReference type="Proteomes" id="UP000530268">
    <property type="component" value="Unassembled WGS sequence"/>
</dbReference>
<comment type="caution">
    <text evidence="1">The sequence shown here is derived from an EMBL/GenBank/DDBJ whole genome shotgun (WGS) entry which is preliminary data.</text>
</comment>
<protein>
    <submittedName>
        <fullName evidence="1">Uncharacterized protein (DUF1778 family)</fullName>
    </submittedName>
</protein>
<name>A0A7W6E6P0_9RHOB</name>
<gene>
    <name evidence="1" type="ORF">GGR95_003415</name>
</gene>
<dbReference type="AlphaFoldDB" id="A0A7W6E6P0"/>
<accession>A0A7W6E6P0</accession>
<evidence type="ECO:0000313" key="1">
    <source>
        <dbReference type="EMBL" id="MBB3995751.1"/>
    </source>
</evidence>
<keyword evidence="2" id="KW-1185">Reference proteome</keyword>
<reference evidence="1 2" key="1">
    <citation type="submission" date="2020-08" db="EMBL/GenBank/DDBJ databases">
        <title>Genomic Encyclopedia of Type Strains, Phase IV (KMG-IV): sequencing the most valuable type-strain genomes for metagenomic binning, comparative biology and taxonomic classification.</title>
        <authorList>
            <person name="Goeker M."/>
        </authorList>
    </citation>
    <scope>NUCLEOTIDE SEQUENCE [LARGE SCALE GENOMIC DNA]</scope>
    <source>
        <strain evidence="1 2">DSM 102234</strain>
    </source>
</reference>